<accession>A0AAW1XFC1</accession>
<reference evidence="2 3" key="1">
    <citation type="journal article" date="2023" name="G3 (Bethesda)">
        <title>A chromosome-length genome assembly and annotation of blackberry (Rubus argutus, cv. 'Hillquist').</title>
        <authorList>
            <person name="Bruna T."/>
            <person name="Aryal R."/>
            <person name="Dudchenko O."/>
            <person name="Sargent D.J."/>
            <person name="Mead D."/>
            <person name="Buti M."/>
            <person name="Cavallini A."/>
            <person name="Hytonen T."/>
            <person name="Andres J."/>
            <person name="Pham M."/>
            <person name="Weisz D."/>
            <person name="Mascagni F."/>
            <person name="Usai G."/>
            <person name="Natali L."/>
            <person name="Bassil N."/>
            <person name="Fernandez G.E."/>
            <person name="Lomsadze A."/>
            <person name="Armour M."/>
            <person name="Olukolu B."/>
            <person name="Poorten T."/>
            <person name="Britton C."/>
            <person name="Davik J."/>
            <person name="Ashrafi H."/>
            <person name="Aiden E.L."/>
            <person name="Borodovsky M."/>
            <person name="Worthington M."/>
        </authorList>
    </citation>
    <scope>NUCLEOTIDE SEQUENCE [LARGE SCALE GENOMIC DNA]</scope>
    <source>
        <strain evidence="2">PI 553951</strain>
    </source>
</reference>
<comment type="caution">
    <text evidence="2">The sequence shown here is derived from an EMBL/GenBank/DDBJ whole genome shotgun (WGS) entry which is preliminary data.</text>
</comment>
<dbReference type="Proteomes" id="UP001457282">
    <property type="component" value="Unassembled WGS sequence"/>
</dbReference>
<feature type="signal peptide" evidence="1">
    <location>
        <begin position="1"/>
        <end position="31"/>
    </location>
</feature>
<feature type="chain" id="PRO_5043923649" description="S-protein homolog" evidence="1">
    <location>
        <begin position="32"/>
        <end position="166"/>
    </location>
</feature>
<name>A0AAW1XFC1_RUBAR</name>
<evidence type="ECO:0000313" key="2">
    <source>
        <dbReference type="EMBL" id="KAK9935095.1"/>
    </source>
</evidence>
<protein>
    <recommendedName>
        <fullName evidence="4">S-protein homolog</fullName>
    </recommendedName>
</protein>
<evidence type="ECO:0008006" key="4">
    <source>
        <dbReference type="Google" id="ProtNLM"/>
    </source>
</evidence>
<evidence type="ECO:0000313" key="3">
    <source>
        <dbReference type="Proteomes" id="UP001457282"/>
    </source>
</evidence>
<keyword evidence="1" id="KW-0732">Signal</keyword>
<dbReference type="AlphaFoldDB" id="A0AAW1XFC1"/>
<gene>
    <name evidence="2" type="ORF">M0R45_022209</name>
</gene>
<organism evidence="2 3">
    <name type="scientific">Rubus argutus</name>
    <name type="common">Southern blackberry</name>
    <dbReference type="NCBI Taxonomy" id="59490"/>
    <lineage>
        <taxon>Eukaryota</taxon>
        <taxon>Viridiplantae</taxon>
        <taxon>Streptophyta</taxon>
        <taxon>Embryophyta</taxon>
        <taxon>Tracheophyta</taxon>
        <taxon>Spermatophyta</taxon>
        <taxon>Magnoliopsida</taxon>
        <taxon>eudicotyledons</taxon>
        <taxon>Gunneridae</taxon>
        <taxon>Pentapetalae</taxon>
        <taxon>rosids</taxon>
        <taxon>fabids</taxon>
        <taxon>Rosales</taxon>
        <taxon>Rosaceae</taxon>
        <taxon>Rosoideae</taxon>
        <taxon>Rosoideae incertae sedis</taxon>
        <taxon>Rubus</taxon>
    </lineage>
</organism>
<dbReference type="EMBL" id="JBEDUW010000004">
    <property type="protein sequence ID" value="KAK9935095.1"/>
    <property type="molecule type" value="Genomic_DNA"/>
</dbReference>
<sequence>MGMGGHEHLLIDLICTIIFSLLLSFPVSVESSWRCLGGQEYKITVQQEFEQDFKNGHRNYLSFRLECHTTNSLSTTLDSELSIASKSNGVAELSICGGWFFDPEYKCRVLLDDGTWDGWFWPLKPEYDCAAKNHHCWWKLHQWDLIRHSPTRNAWIRQDYVIGWSR</sequence>
<proteinExistence type="predicted"/>
<keyword evidence="3" id="KW-1185">Reference proteome</keyword>
<evidence type="ECO:0000256" key="1">
    <source>
        <dbReference type="SAM" id="SignalP"/>
    </source>
</evidence>